<reference evidence="10 11" key="1">
    <citation type="submission" date="2023-10" db="EMBL/GenBank/DDBJ databases">
        <title>Virgibacillus soli CC-YMP-6 genome.</title>
        <authorList>
            <person name="Miliotis G."/>
            <person name="Sengupta P."/>
            <person name="Hameed A."/>
            <person name="Chuvochina M."/>
            <person name="Mcdonagh F."/>
            <person name="Simpson A.C."/>
            <person name="Singh N.K."/>
            <person name="Rekha P.D."/>
            <person name="Raman K."/>
            <person name="Hugenholtz P."/>
            <person name="Venkateswaran K."/>
        </authorList>
    </citation>
    <scope>NUCLEOTIDE SEQUENCE [LARGE SCALE GENOMIC DNA]</scope>
    <source>
        <strain evidence="10 11">CC-YMP-6</strain>
    </source>
</reference>
<comment type="catalytic activity">
    <reaction evidence="1">
        <text>alpha-D-glucose 1-phosphate = alpha-D-glucose 6-phosphate</text>
        <dbReference type="Rhea" id="RHEA:23536"/>
        <dbReference type="ChEBI" id="CHEBI:58225"/>
        <dbReference type="ChEBI" id="CHEBI:58601"/>
        <dbReference type="EC" id="5.4.2.2"/>
    </reaction>
</comment>
<dbReference type="InterPro" id="IPR016055">
    <property type="entry name" value="A-D-PHexomutase_a/b/a-I/II/III"/>
</dbReference>
<dbReference type="GO" id="GO:0016853">
    <property type="term" value="F:isomerase activity"/>
    <property type="evidence" value="ECO:0007669"/>
    <property type="project" value="UniProtKB-KW"/>
</dbReference>
<dbReference type="InterPro" id="IPR005846">
    <property type="entry name" value="A-D-PHexomutase_a/b/a-III"/>
</dbReference>
<feature type="domain" description="Alpha-D-phosphohexomutase alpha/beta/alpha" evidence="9">
    <location>
        <begin position="163"/>
        <end position="285"/>
    </location>
</feature>
<keyword evidence="3" id="KW-0119">Carbohydrate metabolism</keyword>
<dbReference type="Gene3D" id="3.30.310.50">
    <property type="entry name" value="Alpha-D-phosphohexomutase, C-terminal domain"/>
    <property type="match status" value="1"/>
</dbReference>
<evidence type="ECO:0000259" key="9">
    <source>
        <dbReference type="Pfam" id="PF02880"/>
    </source>
</evidence>
<dbReference type="SUPFAM" id="SSF53738">
    <property type="entry name" value="Phosphoglucomutase, first 3 domains"/>
    <property type="match status" value="2"/>
</dbReference>
<dbReference type="EC" id="5.4.2.2" evidence="2"/>
<sequence>MIPEEADAVIEKIQAIEDELSIPVMEQDELEAKDLLIWVGQEIDNAYLEQLQLITKLSEIDFKRNKDLSIVYTPLHGTGRDLVEQGLQQMNFKHVHIVEEQAVPDPAFSTVASPNPEEHQAFTLAIEAGEKQNADILLATDPDADRLGVAVKNRAGEYTILTGNQLGSLMVDYLLKHTEPILLQNARVLKSIVSTEFAKAIAEKYGVEVVNTLTGFKYIAEKIHHYDETGETFMFGFEESYGYLVQGFVRDKDAVQASIMACEMAYYWKQQGKTLLEALEELYEQHGYYMEGMSSLTLEGREGIEQISRIMETIRKQPLKKIAHLHVLEVEDYLTSIKRTIVDQSEEEIALPQENVLKFILEKDSWVCLRPSGTEPKIKCYYGVSSNSSKESEQSLLQLKQFMEKVMHDIIASDA</sequence>
<dbReference type="EMBL" id="JAWDIQ010000002">
    <property type="protein sequence ID" value="MDY0409544.1"/>
    <property type="molecule type" value="Genomic_DNA"/>
</dbReference>
<evidence type="ECO:0000259" key="8">
    <source>
        <dbReference type="Pfam" id="PF02879"/>
    </source>
</evidence>
<dbReference type="CDD" id="cd05799">
    <property type="entry name" value="PGM2"/>
    <property type="match status" value="1"/>
</dbReference>
<dbReference type="SUPFAM" id="SSF55957">
    <property type="entry name" value="Phosphoglucomutase, C-terminal domain"/>
    <property type="match status" value="1"/>
</dbReference>
<evidence type="ECO:0000256" key="2">
    <source>
        <dbReference type="ARBA" id="ARBA00012728"/>
    </source>
</evidence>
<proteinExistence type="predicted"/>
<keyword evidence="6 10" id="KW-0413">Isomerase</keyword>
<dbReference type="PANTHER" id="PTHR45745:SF1">
    <property type="entry name" value="PHOSPHOGLUCOMUTASE 2B-RELATED"/>
    <property type="match status" value="1"/>
</dbReference>
<feature type="domain" description="Alpha-D-phosphohexomutase alpha/beta/alpha" evidence="8">
    <location>
        <begin position="49"/>
        <end position="152"/>
    </location>
</feature>
<dbReference type="InterPro" id="IPR036900">
    <property type="entry name" value="A-D-PHexomutase_C_sf"/>
</dbReference>
<evidence type="ECO:0000256" key="1">
    <source>
        <dbReference type="ARBA" id="ARBA00000443"/>
    </source>
</evidence>
<dbReference type="Gene3D" id="3.40.120.10">
    <property type="entry name" value="Alpha-D-Glucose-1,6-Bisphosphate, subunit A, domain 3"/>
    <property type="match status" value="2"/>
</dbReference>
<accession>A0ABU5CUP5</accession>
<evidence type="ECO:0000313" key="10">
    <source>
        <dbReference type="EMBL" id="MDY0409544.1"/>
    </source>
</evidence>
<organism evidence="10 11">
    <name type="scientific">Paracerasibacillus soli</name>
    <dbReference type="NCBI Taxonomy" id="480284"/>
    <lineage>
        <taxon>Bacteria</taxon>
        <taxon>Bacillati</taxon>
        <taxon>Bacillota</taxon>
        <taxon>Bacilli</taxon>
        <taxon>Bacillales</taxon>
        <taxon>Bacillaceae</taxon>
        <taxon>Paracerasibacillus</taxon>
    </lineage>
</organism>
<dbReference type="Pfam" id="PF02880">
    <property type="entry name" value="PGM_PMM_III"/>
    <property type="match status" value="1"/>
</dbReference>
<keyword evidence="11" id="KW-1185">Reference proteome</keyword>
<evidence type="ECO:0000256" key="5">
    <source>
        <dbReference type="ARBA" id="ARBA00022842"/>
    </source>
</evidence>
<evidence type="ECO:0000256" key="6">
    <source>
        <dbReference type="ARBA" id="ARBA00023235"/>
    </source>
</evidence>
<evidence type="ECO:0000256" key="4">
    <source>
        <dbReference type="ARBA" id="ARBA00022723"/>
    </source>
</evidence>
<evidence type="ECO:0000256" key="3">
    <source>
        <dbReference type="ARBA" id="ARBA00022526"/>
    </source>
</evidence>
<name>A0ABU5CUP5_9BACI</name>
<keyword evidence="3" id="KW-0313">Glucose metabolism</keyword>
<keyword evidence="5" id="KW-0460">Magnesium</keyword>
<dbReference type="Pfam" id="PF00408">
    <property type="entry name" value="PGM_PMM_IV"/>
    <property type="match status" value="1"/>
</dbReference>
<dbReference type="InterPro" id="IPR005845">
    <property type="entry name" value="A-D-PHexomutase_a/b/a-II"/>
</dbReference>
<protein>
    <recommendedName>
        <fullName evidence="2">phosphoglucomutase (alpha-D-glucose-1,6-bisphosphate-dependent)</fullName>
        <ecNumber evidence="2">5.4.2.2</ecNumber>
    </recommendedName>
</protein>
<keyword evidence="4" id="KW-0479">Metal-binding</keyword>
<dbReference type="Pfam" id="PF02879">
    <property type="entry name" value="PGM_PMM_II"/>
    <property type="match status" value="1"/>
</dbReference>
<dbReference type="RefSeq" id="WP_320380342.1">
    <property type="nucleotide sequence ID" value="NZ_JAWDIQ010000002.1"/>
</dbReference>
<dbReference type="Proteomes" id="UP001275315">
    <property type="component" value="Unassembled WGS sequence"/>
</dbReference>
<dbReference type="PANTHER" id="PTHR45745">
    <property type="entry name" value="PHOSPHOMANNOMUTASE 45A"/>
    <property type="match status" value="1"/>
</dbReference>
<evidence type="ECO:0000313" key="11">
    <source>
        <dbReference type="Proteomes" id="UP001275315"/>
    </source>
</evidence>
<feature type="domain" description="Alpha-D-phosphohexomutase C-terminal" evidence="7">
    <location>
        <begin position="354"/>
        <end position="388"/>
    </location>
</feature>
<comment type="caution">
    <text evidence="10">The sequence shown here is derived from an EMBL/GenBank/DDBJ whole genome shotgun (WGS) entry which is preliminary data.</text>
</comment>
<evidence type="ECO:0000259" key="7">
    <source>
        <dbReference type="Pfam" id="PF00408"/>
    </source>
</evidence>
<dbReference type="InterPro" id="IPR005843">
    <property type="entry name" value="A-D-PHexomutase_C"/>
</dbReference>
<gene>
    <name evidence="10" type="ORF">RWD45_14340</name>
</gene>